<dbReference type="Gene3D" id="2.120.10.30">
    <property type="entry name" value="TolB, C-terminal domain"/>
    <property type="match status" value="1"/>
</dbReference>
<feature type="chain" id="PRO_5012724376" description="Lipoprotein" evidence="1">
    <location>
        <begin position="21"/>
        <end position="373"/>
    </location>
</feature>
<protein>
    <recommendedName>
        <fullName evidence="4">Lipoprotein</fullName>
    </recommendedName>
</protein>
<sequence length="373" mass="43589">MKRQMLFVCFALLLSACDSSTNTVKVEKTPVELKNEQQWEDDRTYITEHNYVRYEDNNGRPRHFIFKAKEWPREDLTDSASYDLPRVMFRWNNVRWTHETTEDEKYETQDKVWSIKTDGTDLRLVTDDFWGAVRVMRRSPDNRYLAFAYANTNGVFKALFDLKTQKTIILGDQFSQSKFLWAEDSSYFYYADGRQHWKYDIATQTASKVDVMMSNESVIYQGKRYVLNDYGVVVYDEAKNERLYSTGVNPDESRLQDFRFSPLKRSISPTGRYAWGEGSKSRYLIDTHARSFKREDVVEGEIGKYRYFELLGLNAKYARDGAARVLLLTLNADKEIDSYIKWGQIGTGQSATESSLYNAFANEGRFIKETGNE</sequence>
<dbReference type="PROSITE" id="PS51257">
    <property type="entry name" value="PROKAR_LIPOPROTEIN"/>
    <property type="match status" value="1"/>
</dbReference>
<feature type="signal peptide" evidence="1">
    <location>
        <begin position="1"/>
        <end position="20"/>
    </location>
</feature>
<evidence type="ECO:0000313" key="2">
    <source>
        <dbReference type="EMBL" id="SGZ15953.1"/>
    </source>
</evidence>
<dbReference type="EMBL" id="FPLD01000121">
    <property type="protein sequence ID" value="SGZ15953.1"/>
    <property type="molecule type" value="Genomic_DNA"/>
</dbReference>
<name>A0A1L0CHA9_9GAMM</name>
<evidence type="ECO:0008006" key="4">
    <source>
        <dbReference type="Google" id="ProtNLM"/>
    </source>
</evidence>
<dbReference type="InterPro" id="IPR011042">
    <property type="entry name" value="6-blade_b-propeller_TolB-like"/>
</dbReference>
<keyword evidence="1" id="KW-0732">Signal</keyword>
<dbReference type="Proteomes" id="UP000183794">
    <property type="component" value="Unassembled WGS sequence"/>
</dbReference>
<accession>A0A1L0CHA9</accession>
<dbReference type="SUPFAM" id="SSF69304">
    <property type="entry name" value="Tricorn protease N-terminal domain"/>
    <property type="match status" value="1"/>
</dbReference>
<gene>
    <name evidence="2" type="ORF">NVI5450_4252</name>
</gene>
<dbReference type="AlphaFoldDB" id="A0A1L0CHA9"/>
<evidence type="ECO:0000256" key="1">
    <source>
        <dbReference type="SAM" id="SignalP"/>
    </source>
</evidence>
<evidence type="ECO:0000313" key="3">
    <source>
        <dbReference type="Proteomes" id="UP000183794"/>
    </source>
</evidence>
<proteinExistence type="predicted"/>
<dbReference type="OrthoDB" id="5845258at2"/>
<reference evidence="2 3" key="1">
    <citation type="submission" date="2016-11" db="EMBL/GenBank/DDBJ databases">
        <authorList>
            <person name="Jaros S."/>
            <person name="Januszkiewicz K."/>
            <person name="Wedrychowicz H."/>
        </authorList>
    </citation>
    <scope>NUCLEOTIDE SEQUENCE [LARGE SCALE GENOMIC DNA]</scope>
    <source>
        <strain evidence="2">NVI 5450</strain>
    </source>
</reference>
<dbReference type="RefSeq" id="WP_075497668.1">
    <property type="nucleotide sequence ID" value="NZ_CAWRBC010000148.1"/>
</dbReference>
<organism evidence="2 3">
    <name type="scientific">Moritella viscosa</name>
    <dbReference type="NCBI Taxonomy" id="80854"/>
    <lineage>
        <taxon>Bacteria</taxon>
        <taxon>Pseudomonadati</taxon>
        <taxon>Pseudomonadota</taxon>
        <taxon>Gammaproteobacteria</taxon>
        <taxon>Alteromonadales</taxon>
        <taxon>Moritellaceae</taxon>
        <taxon>Moritella</taxon>
    </lineage>
</organism>